<dbReference type="Proteomes" id="UP000036681">
    <property type="component" value="Unplaced"/>
</dbReference>
<name>A0A0M3HPD2_ASCLU</name>
<accession>A0A0M3HPD2</accession>
<protein>
    <submittedName>
        <fullName evidence="3">Uncharacterized protein</fullName>
    </submittedName>
</protein>
<dbReference type="WBParaSite" id="ALUE_0000372701-mRNA-1">
    <property type="protein sequence ID" value="ALUE_0000372701-mRNA-1"/>
    <property type="gene ID" value="ALUE_0000372701"/>
</dbReference>
<reference evidence="3" key="1">
    <citation type="submission" date="2017-02" db="UniProtKB">
        <authorList>
            <consortium name="WormBaseParasite"/>
        </authorList>
    </citation>
    <scope>IDENTIFICATION</scope>
</reference>
<evidence type="ECO:0000313" key="3">
    <source>
        <dbReference type="WBParaSite" id="ALUE_0000372701-mRNA-1"/>
    </source>
</evidence>
<dbReference type="AlphaFoldDB" id="A0A0M3HPD2"/>
<evidence type="ECO:0000256" key="1">
    <source>
        <dbReference type="SAM" id="MobiDB-lite"/>
    </source>
</evidence>
<evidence type="ECO:0000313" key="2">
    <source>
        <dbReference type="Proteomes" id="UP000036681"/>
    </source>
</evidence>
<proteinExistence type="predicted"/>
<feature type="region of interest" description="Disordered" evidence="1">
    <location>
        <begin position="1"/>
        <end position="46"/>
    </location>
</feature>
<sequence length="143" mass="15793">MLSKRLDVPYSGWRTKPGKHSRVDRSRAHREPHKNAQHALQASNQRGTADCLKKLSERNAHCGGWSTIKRRRLLARMPSTISFAACVALSSARQRRALASNPQSTNQLAQPTNLTVPPAVFSVASSYTSVIPTAMPPPPRKCR</sequence>
<feature type="compositionally biased region" description="Basic residues" evidence="1">
    <location>
        <begin position="27"/>
        <end position="36"/>
    </location>
</feature>
<keyword evidence="2" id="KW-1185">Reference proteome</keyword>
<organism evidence="2 3">
    <name type="scientific">Ascaris lumbricoides</name>
    <name type="common">Giant roundworm</name>
    <dbReference type="NCBI Taxonomy" id="6252"/>
    <lineage>
        <taxon>Eukaryota</taxon>
        <taxon>Metazoa</taxon>
        <taxon>Ecdysozoa</taxon>
        <taxon>Nematoda</taxon>
        <taxon>Chromadorea</taxon>
        <taxon>Rhabditida</taxon>
        <taxon>Spirurina</taxon>
        <taxon>Ascaridomorpha</taxon>
        <taxon>Ascaridoidea</taxon>
        <taxon>Ascarididae</taxon>
        <taxon>Ascaris</taxon>
    </lineage>
</organism>